<sequence>MHELVAALLDPDVTARELAALPLPRTYRAVTVHRADAALFTGVPHEERDPRASLHLDEVPVPEPGHAEVLVAVMASSVNHHTIASALFEPEPTFRFLAEYARRSPAGRRHDLPYHVLGSDLSGVVLRTGPGVSHCQPGDEVVAHCLVVELDGQDDAIRAPAQRVWGYETNFGGLAELALVKATQLMPKPPHLTWEEAACCGLVNSTAYRQLVSHNGAAMKQGDTVLIWGAAGGLGSFATQYALAGGATPVCVVSSPEKAALCHGMGADLVIDRTAEDYQFWKALETPDPGEWRRFARHVRDLTGGEDPDIVFEHPGRDTFAASVYAVRRGGTVVTCASTTGPGHLYDNRSLWTGLKRILGTHFASNREAWEANRLVFKGRIHPPLSVTHPLEATTDAVAAVRAGRHHGKVGIRCLAPRDGLGVRDPELREDLLPWLTLFRDG</sequence>
<dbReference type="InterPro" id="IPR051603">
    <property type="entry name" value="Zinc-ADH_QOR/CCCR"/>
</dbReference>
<dbReference type="Pfam" id="PF08240">
    <property type="entry name" value="ADH_N"/>
    <property type="match status" value="1"/>
</dbReference>
<dbReference type="InterPro" id="IPR011032">
    <property type="entry name" value="GroES-like_sf"/>
</dbReference>
<dbReference type="InterPro" id="IPR013154">
    <property type="entry name" value="ADH-like_N"/>
</dbReference>
<dbReference type="Proteomes" id="UP001059597">
    <property type="component" value="Chromosome"/>
</dbReference>
<dbReference type="RefSeq" id="WP_261955228.1">
    <property type="nucleotide sequence ID" value="NZ_AP026073.1"/>
</dbReference>
<dbReference type="PANTHER" id="PTHR44154">
    <property type="entry name" value="QUINONE OXIDOREDUCTASE"/>
    <property type="match status" value="1"/>
</dbReference>
<organism evidence="3 4">
    <name type="scientific">Streptomyces nigrescens</name>
    <dbReference type="NCBI Taxonomy" id="1920"/>
    <lineage>
        <taxon>Bacteria</taxon>
        <taxon>Bacillati</taxon>
        <taxon>Actinomycetota</taxon>
        <taxon>Actinomycetes</taxon>
        <taxon>Kitasatosporales</taxon>
        <taxon>Streptomycetaceae</taxon>
        <taxon>Streptomyces</taxon>
    </lineage>
</organism>
<dbReference type="SMART" id="SM00829">
    <property type="entry name" value="PKS_ER"/>
    <property type="match status" value="1"/>
</dbReference>
<name>A0ABM7ZZ84_STRNI</name>
<keyword evidence="1" id="KW-0521">NADP</keyword>
<evidence type="ECO:0000259" key="2">
    <source>
        <dbReference type="SMART" id="SM00829"/>
    </source>
</evidence>
<dbReference type="InterPro" id="IPR013149">
    <property type="entry name" value="ADH-like_C"/>
</dbReference>
<accession>A0ABM7ZZ84</accession>
<dbReference type="InterPro" id="IPR020843">
    <property type="entry name" value="ER"/>
</dbReference>
<evidence type="ECO:0000313" key="4">
    <source>
        <dbReference type="Proteomes" id="UP001059597"/>
    </source>
</evidence>
<dbReference type="Gene3D" id="3.90.180.10">
    <property type="entry name" value="Medium-chain alcohol dehydrogenases, catalytic domain"/>
    <property type="match status" value="2"/>
</dbReference>
<dbReference type="SUPFAM" id="SSF50129">
    <property type="entry name" value="GroES-like"/>
    <property type="match status" value="1"/>
</dbReference>
<keyword evidence="4" id="KW-1185">Reference proteome</keyword>
<proteinExistence type="predicted"/>
<protein>
    <submittedName>
        <fullName evidence="3">Crotonyl-CoA reductase</fullName>
    </submittedName>
</protein>
<reference evidence="3" key="1">
    <citation type="submission" date="2022-06" db="EMBL/GenBank/DDBJ databases">
        <title>Complete genome sequence of Streptomyces nigrescens HEK616.</title>
        <authorList>
            <person name="Asamizu S."/>
            <person name="Onaka H."/>
        </authorList>
    </citation>
    <scope>NUCLEOTIDE SEQUENCE</scope>
    <source>
        <strain evidence="3">HEK616</strain>
    </source>
</reference>
<dbReference type="SUPFAM" id="SSF51735">
    <property type="entry name" value="NAD(P)-binding Rossmann-fold domains"/>
    <property type="match status" value="1"/>
</dbReference>
<feature type="domain" description="Enoyl reductase (ER)" evidence="2">
    <location>
        <begin position="51"/>
        <end position="412"/>
    </location>
</feature>
<evidence type="ECO:0000256" key="1">
    <source>
        <dbReference type="ARBA" id="ARBA00022857"/>
    </source>
</evidence>
<dbReference type="Pfam" id="PF00107">
    <property type="entry name" value="ADH_zinc_N"/>
    <property type="match status" value="1"/>
</dbReference>
<dbReference type="PANTHER" id="PTHR44154:SF1">
    <property type="entry name" value="QUINONE OXIDOREDUCTASE"/>
    <property type="match status" value="1"/>
</dbReference>
<dbReference type="NCBIfam" id="TIGR01751">
    <property type="entry name" value="crot-CoA-red"/>
    <property type="match status" value="1"/>
</dbReference>
<dbReference type="InterPro" id="IPR010085">
    <property type="entry name" value="Crot_CoA_red"/>
</dbReference>
<evidence type="ECO:0000313" key="3">
    <source>
        <dbReference type="EMBL" id="BDM71668.1"/>
    </source>
</evidence>
<dbReference type="EMBL" id="AP026073">
    <property type="protein sequence ID" value="BDM71668.1"/>
    <property type="molecule type" value="Genomic_DNA"/>
</dbReference>
<gene>
    <name evidence="3" type="ORF">HEK616_51550</name>
</gene>
<dbReference type="InterPro" id="IPR036291">
    <property type="entry name" value="NAD(P)-bd_dom_sf"/>
</dbReference>